<gene>
    <name evidence="8" type="ORF">SAMN05444349_105162</name>
</gene>
<reference evidence="8 9" key="1">
    <citation type="submission" date="2016-11" db="EMBL/GenBank/DDBJ databases">
        <authorList>
            <person name="Jaros S."/>
            <person name="Januszkiewicz K."/>
            <person name="Wedrychowicz H."/>
        </authorList>
    </citation>
    <scope>NUCLEOTIDE SEQUENCE [LARGE SCALE GENOMIC DNA]</scope>
    <source>
        <strain evidence="8 9">DSM 26883</strain>
    </source>
</reference>
<dbReference type="CDD" id="cd01335">
    <property type="entry name" value="Radical_SAM"/>
    <property type="match status" value="1"/>
</dbReference>
<dbReference type="SFLD" id="SFLDG01384">
    <property type="entry name" value="thioether_bond_formation_requi"/>
    <property type="match status" value="1"/>
</dbReference>
<dbReference type="InterPro" id="IPR024023">
    <property type="entry name" value="rSAM_paired_HxsB"/>
</dbReference>
<organism evidence="8 9">
    <name type="scientific">Bacteroides faecichinchillae</name>
    <dbReference type="NCBI Taxonomy" id="871325"/>
    <lineage>
        <taxon>Bacteria</taxon>
        <taxon>Pseudomonadati</taxon>
        <taxon>Bacteroidota</taxon>
        <taxon>Bacteroidia</taxon>
        <taxon>Bacteroidales</taxon>
        <taxon>Bacteroidaceae</taxon>
        <taxon>Bacteroides</taxon>
    </lineage>
</organism>
<evidence type="ECO:0000256" key="2">
    <source>
        <dbReference type="ARBA" id="ARBA00022691"/>
    </source>
</evidence>
<dbReference type="GO" id="GO:0051536">
    <property type="term" value="F:iron-sulfur cluster binding"/>
    <property type="evidence" value="ECO:0007669"/>
    <property type="project" value="UniProtKB-KW"/>
</dbReference>
<evidence type="ECO:0000259" key="7">
    <source>
        <dbReference type="PROSITE" id="PS51918"/>
    </source>
</evidence>
<comment type="similarity">
    <text evidence="6">Belongs to the radical SAM superfamily. Anaerobic sulfatase-maturating enzyme family.</text>
</comment>
<dbReference type="PROSITE" id="PS51918">
    <property type="entry name" value="RADICAL_SAM"/>
    <property type="match status" value="1"/>
</dbReference>
<evidence type="ECO:0000256" key="6">
    <source>
        <dbReference type="ARBA" id="ARBA00023601"/>
    </source>
</evidence>
<keyword evidence="5" id="KW-0411">Iron-sulfur</keyword>
<dbReference type="RefSeq" id="WP_025073887.1">
    <property type="nucleotide sequence ID" value="NZ_FQVD01000005.1"/>
</dbReference>
<keyword evidence="2" id="KW-0949">S-adenosyl-L-methionine</keyword>
<evidence type="ECO:0000313" key="9">
    <source>
        <dbReference type="Proteomes" id="UP000184436"/>
    </source>
</evidence>
<evidence type="ECO:0000256" key="5">
    <source>
        <dbReference type="ARBA" id="ARBA00023014"/>
    </source>
</evidence>
<protein>
    <submittedName>
        <fullName evidence="8">His-Xaa-Ser system radical SAM maturase HxsB</fullName>
    </submittedName>
</protein>
<dbReference type="SFLD" id="SFLDG01386">
    <property type="entry name" value="main_SPASM_domain-containing"/>
    <property type="match status" value="1"/>
</dbReference>
<keyword evidence="9" id="KW-1185">Reference proteome</keyword>
<dbReference type="AlphaFoldDB" id="A0A1M4VZ02"/>
<dbReference type="InterPro" id="IPR013785">
    <property type="entry name" value="Aldolase_TIM"/>
</dbReference>
<dbReference type="Proteomes" id="UP000184436">
    <property type="component" value="Unassembled WGS sequence"/>
</dbReference>
<dbReference type="OrthoDB" id="9808591at2"/>
<dbReference type="SUPFAM" id="SSF102114">
    <property type="entry name" value="Radical SAM enzymes"/>
    <property type="match status" value="1"/>
</dbReference>
<dbReference type="PANTHER" id="PTHR43273:SF3">
    <property type="entry name" value="ANAEROBIC SULFATASE-MATURATING ENZYME HOMOLOG ASLB-RELATED"/>
    <property type="match status" value="1"/>
</dbReference>
<dbReference type="SFLD" id="SFLDG01067">
    <property type="entry name" value="SPASM/twitch_domain_containing"/>
    <property type="match status" value="1"/>
</dbReference>
<feature type="domain" description="Radical SAM core" evidence="7">
    <location>
        <begin position="84"/>
        <end position="316"/>
    </location>
</feature>
<accession>A0A1M4VZ02</accession>
<dbReference type="InterPro" id="IPR023867">
    <property type="entry name" value="Sulphatase_maturase_rSAM"/>
</dbReference>
<dbReference type="SFLD" id="SFLDS00029">
    <property type="entry name" value="Radical_SAM"/>
    <property type="match status" value="1"/>
</dbReference>
<dbReference type="Pfam" id="PF04055">
    <property type="entry name" value="Radical_SAM"/>
    <property type="match status" value="1"/>
</dbReference>
<dbReference type="GO" id="GO:0016491">
    <property type="term" value="F:oxidoreductase activity"/>
    <property type="evidence" value="ECO:0007669"/>
    <property type="project" value="InterPro"/>
</dbReference>
<dbReference type="Gene3D" id="3.20.20.70">
    <property type="entry name" value="Aldolase class I"/>
    <property type="match status" value="1"/>
</dbReference>
<dbReference type="EMBL" id="FQVD01000005">
    <property type="protein sequence ID" value="SHE74187.1"/>
    <property type="molecule type" value="Genomic_DNA"/>
</dbReference>
<comment type="cofactor">
    <cofactor evidence="1">
        <name>[4Fe-4S] cluster</name>
        <dbReference type="ChEBI" id="CHEBI:49883"/>
    </cofactor>
</comment>
<dbReference type="STRING" id="871325.SAMN05444349_105162"/>
<dbReference type="NCBIfam" id="TIGR03978">
    <property type="entry name" value="rSAM_paired_1"/>
    <property type="match status" value="1"/>
</dbReference>
<name>A0A1M4VZ02_9BACE</name>
<evidence type="ECO:0000256" key="3">
    <source>
        <dbReference type="ARBA" id="ARBA00022723"/>
    </source>
</evidence>
<dbReference type="PANTHER" id="PTHR43273">
    <property type="entry name" value="ANAEROBIC SULFATASE-MATURATING ENZYME HOMOLOG ASLB-RELATED"/>
    <property type="match status" value="1"/>
</dbReference>
<dbReference type="InterPro" id="IPR007197">
    <property type="entry name" value="rSAM"/>
</dbReference>
<evidence type="ECO:0000313" key="8">
    <source>
        <dbReference type="EMBL" id="SHE74187.1"/>
    </source>
</evidence>
<sequence>MISINKYHILPFNFIRIKNKEVLVNELGDMIVVPTGTACRLVNKEVIEEELFKSLYANFFVTNNYFSSLMNVYAARLREKKGFLDNFTSLHIFVLTLRCNQNCVYCQASSQDEVSKHCSMSFHTMGKAVELMFKSRSPFLTMEFQGGEPTLEPKLIRYGIERAEETNKTEKRKIDYVLCTNSINLTEEIMDICQTYHVLISTSLDGPEWLHNRNRGKKDSYEKVVAGITKARELLGYDQVSALMTASEEGVFHPIEIVDEYYRFGFNSIFLRALNPYGLARDNSDWDVYTDKFIDFYKKALNYIIELNLNGKFFIEEFAAIILRKMLTPFCTGFVDLQSPAGIINSVLVYNYDGYVYASDESRMLAEFNDYTFRLGSVDDKYEDIVYGQKARELGKIWCNETIAGCSDCPIRVYCGADPVRNYSTQGDTYGYRPNSWLCRKNKAIIEYIIELIVTRHDEVMPIFKSWLV</sequence>
<evidence type="ECO:0000256" key="1">
    <source>
        <dbReference type="ARBA" id="ARBA00001966"/>
    </source>
</evidence>
<keyword evidence="4" id="KW-0408">Iron</keyword>
<evidence type="ECO:0000256" key="4">
    <source>
        <dbReference type="ARBA" id="ARBA00023004"/>
    </source>
</evidence>
<keyword evidence="3" id="KW-0479">Metal-binding</keyword>
<dbReference type="InterPro" id="IPR058240">
    <property type="entry name" value="rSAM_sf"/>
</dbReference>
<proteinExistence type="inferred from homology"/>
<dbReference type="GO" id="GO:0046872">
    <property type="term" value="F:metal ion binding"/>
    <property type="evidence" value="ECO:0007669"/>
    <property type="project" value="UniProtKB-KW"/>
</dbReference>